<feature type="region of interest" description="Disordered" evidence="4">
    <location>
        <begin position="92"/>
        <end position="130"/>
    </location>
</feature>
<evidence type="ECO:0000259" key="5">
    <source>
        <dbReference type="SMART" id="SM00400"/>
    </source>
</evidence>
<dbReference type="GO" id="GO:0003677">
    <property type="term" value="F:DNA binding"/>
    <property type="evidence" value="ECO:0007669"/>
    <property type="project" value="InterPro"/>
</dbReference>
<dbReference type="SUPFAM" id="SSF57783">
    <property type="entry name" value="Zinc beta-ribbon"/>
    <property type="match status" value="1"/>
</dbReference>
<keyword evidence="7" id="KW-1185">Reference proteome</keyword>
<dbReference type="PANTHER" id="PTHR30313:SF2">
    <property type="entry name" value="DNA PRIMASE"/>
    <property type="match status" value="1"/>
</dbReference>
<gene>
    <name evidence="6" type="ORF">MBO_05114</name>
</gene>
<sequence length="231" mass="25782">MLTVSNQPKPCNTPKKSRLSILGKWLLLSALSSDGWIIKLATEPPAPAQILIKQMIKIISMEVIMTNAHDLLNRPLFTANSFFNKRPFANHHSTTINAHNKPKTHNMGNNTSHHHKTPNRPHTGENGAAGKTYAHTNRQVSQNHAMRFDTNNKPDPVSFYARYGIHLKGKQTNIKCVFHSDKTPSLSINADTGAFYCFGCGASGGDVLDFYQRYHGVDFLTACHELNLSQY</sequence>
<evidence type="ECO:0000313" key="6">
    <source>
        <dbReference type="EMBL" id="KDN25162.1"/>
    </source>
</evidence>
<evidence type="ECO:0000256" key="1">
    <source>
        <dbReference type="ARBA" id="ARBA00022723"/>
    </source>
</evidence>
<keyword evidence="1" id="KW-0479">Metal-binding</keyword>
<proteinExistence type="predicted"/>
<evidence type="ECO:0000256" key="3">
    <source>
        <dbReference type="ARBA" id="ARBA00022833"/>
    </source>
</evidence>
<dbReference type="PANTHER" id="PTHR30313">
    <property type="entry name" value="DNA PRIMASE"/>
    <property type="match status" value="1"/>
</dbReference>
<evidence type="ECO:0000256" key="2">
    <source>
        <dbReference type="ARBA" id="ARBA00022771"/>
    </source>
</evidence>
<accession>A0A066UH56</accession>
<name>A0A066UH56_9GAMM</name>
<keyword evidence="2" id="KW-0863">Zinc-finger</keyword>
<dbReference type="InterPro" id="IPR050219">
    <property type="entry name" value="DnaG_primase"/>
</dbReference>
<evidence type="ECO:0000313" key="7">
    <source>
        <dbReference type="Proteomes" id="UP000035860"/>
    </source>
</evidence>
<comment type="caution">
    <text evidence="6">The sequence shown here is derived from an EMBL/GenBank/DDBJ whole genome shotgun (WGS) entry which is preliminary data.</text>
</comment>
<dbReference type="SMART" id="SM00400">
    <property type="entry name" value="ZnF_CHCC"/>
    <property type="match status" value="1"/>
</dbReference>
<dbReference type="Pfam" id="PF01807">
    <property type="entry name" value="Zn_ribbon_DnaG"/>
    <property type="match status" value="1"/>
</dbReference>
<dbReference type="InterPro" id="IPR036977">
    <property type="entry name" value="DNA_primase_Znf_CHC2"/>
</dbReference>
<protein>
    <submittedName>
        <fullName evidence="6">CHC2 zinc finger family protein</fullName>
    </submittedName>
</protein>
<dbReference type="EMBL" id="AOMT01000022">
    <property type="protein sequence ID" value="KDN25162.1"/>
    <property type="molecule type" value="Genomic_DNA"/>
</dbReference>
<evidence type="ECO:0000256" key="4">
    <source>
        <dbReference type="SAM" id="MobiDB-lite"/>
    </source>
</evidence>
<feature type="domain" description="Zinc finger CHC2-type" evidence="5">
    <location>
        <begin position="176"/>
        <end position="227"/>
    </location>
</feature>
<dbReference type="Proteomes" id="UP000035860">
    <property type="component" value="Unassembled WGS sequence"/>
</dbReference>
<dbReference type="eggNOG" id="COG0358">
    <property type="taxonomic scope" value="Bacteria"/>
</dbReference>
<dbReference type="InterPro" id="IPR002694">
    <property type="entry name" value="Znf_CHC2"/>
</dbReference>
<reference evidence="6 7" key="1">
    <citation type="journal article" date="2014" name="Genome Announc.">
        <title>Draft Genome Sequence of Moraxella bovoculi Strain 237T (ATCC BAA-1259T) Isolated from a Calf with Infectious Bovine Keratoconjunctivitis.</title>
        <authorList>
            <person name="Calcutt M.J."/>
            <person name="Foecking M.F."/>
            <person name="Martin N.T."/>
            <person name="Mhlanga-Mutangadura T."/>
            <person name="Reilly T.J."/>
        </authorList>
    </citation>
    <scope>NUCLEOTIDE SEQUENCE [LARGE SCALE GENOMIC DNA]</scope>
    <source>
        <strain evidence="6 7">237</strain>
    </source>
</reference>
<dbReference type="Gene3D" id="3.90.580.10">
    <property type="entry name" value="Zinc finger, CHC2-type domain"/>
    <property type="match status" value="1"/>
</dbReference>
<keyword evidence="3" id="KW-0862">Zinc</keyword>
<dbReference type="GO" id="GO:0008270">
    <property type="term" value="F:zinc ion binding"/>
    <property type="evidence" value="ECO:0007669"/>
    <property type="project" value="UniProtKB-KW"/>
</dbReference>
<dbReference type="GO" id="GO:0005737">
    <property type="term" value="C:cytoplasm"/>
    <property type="evidence" value="ECO:0007669"/>
    <property type="project" value="TreeGrafter"/>
</dbReference>
<dbReference type="AlphaFoldDB" id="A0A066UH56"/>
<organism evidence="6 7">
    <name type="scientific">Moraxella bovoculi 237</name>
    <dbReference type="NCBI Taxonomy" id="743974"/>
    <lineage>
        <taxon>Bacteria</taxon>
        <taxon>Pseudomonadati</taxon>
        <taxon>Pseudomonadota</taxon>
        <taxon>Gammaproteobacteria</taxon>
        <taxon>Moraxellales</taxon>
        <taxon>Moraxellaceae</taxon>
        <taxon>Moraxella</taxon>
    </lineage>
</organism>
<dbReference type="GO" id="GO:0006269">
    <property type="term" value="P:DNA replication, synthesis of primer"/>
    <property type="evidence" value="ECO:0007669"/>
    <property type="project" value="TreeGrafter"/>
</dbReference>
<dbReference type="GO" id="GO:0003899">
    <property type="term" value="F:DNA-directed RNA polymerase activity"/>
    <property type="evidence" value="ECO:0007669"/>
    <property type="project" value="InterPro"/>
</dbReference>